<gene>
    <name evidence="1" type="ORF">VDAG_03165</name>
</gene>
<dbReference type="HOGENOM" id="CLU_2122952_0_0_1"/>
<proteinExistence type="predicted"/>
<name>G2WYS3_VERDV</name>
<dbReference type="Proteomes" id="UP000001611">
    <property type="component" value="Chromosome 6"/>
</dbReference>
<dbReference type="RefSeq" id="XP_009655325.1">
    <property type="nucleotide sequence ID" value="XM_009657030.1"/>
</dbReference>
<dbReference type="EMBL" id="DS572699">
    <property type="protein sequence ID" value="EGY21725.1"/>
    <property type="molecule type" value="Genomic_DNA"/>
</dbReference>
<keyword evidence="2" id="KW-1185">Reference proteome</keyword>
<sequence length="114" mass="11911">MEKVSPLLVEEDPAACALNCCCCGCCAADADNAASDAAKSVCCRCLTFGWSVHSLPACLSVCLSVCPPDDASFDALGMESTVAALRMLGRWWRGICVVQCFACRGAVKPARPGM</sequence>
<reference evidence="1 2" key="1">
    <citation type="submission" date="2008-03" db="EMBL/GenBank/DDBJ databases">
        <title>The Genome Sequence of Verticillium dahliae VdLs.17.</title>
        <authorList>
            <consortium name="The Broad Institute Genome Sequencing Platform"/>
            <person name="Ma L.-J.J."/>
            <person name="Klosterman S.J."/>
            <person name="Subbarao K."/>
            <person name="Dobinson K."/>
            <person name="Veronese P."/>
            <person name="Kang S."/>
            <person name="Gold S.E."/>
            <person name="Young S."/>
            <person name="Jaffe D."/>
            <person name="Gnerre S."/>
            <person name="Berlin A."/>
            <person name="Heiman D."/>
            <person name="Hepburn T."/>
            <person name="Sykes S."/>
            <person name="Alvarado L."/>
            <person name="Kodira C.D."/>
            <person name="Lander E."/>
            <person name="Galagan J."/>
            <person name="Nusbaum C."/>
            <person name="Birren B."/>
        </authorList>
    </citation>
    <scope>NUCLEOTIDE SEQUENCE [LARGE SCALE GENOMIC DNA]</scope>
    <source>
        <strain evidence="2">VdLs.17 / ATCC MYA-4575 / FGSC 10137</strain>
    </source>
</reference>
<accession>G2WYS3</accession>
<evidence type="ECO:0000313" key="2">
    <source>
        <dbReference type="Proteomes" id="UP000001611"/>
    </source>
</evidence>
<protein>
    <submittedName>
        <fullName evidence="1">Uncharacterized protein</fullName>
    </submittedName>
</protein>
<dbReference type="KEGG" id="vda:VDAG_03165"/>
<dbReference type="AlphaFoldDB" id="G2WYS3"/>
<dbReference type="InParanoid" id="G2WYS3"/>
<dbReference type="GeneID" id="20704628"/>
<evidence type="ECO:0000313" key="1">
    <source>
        <dbReference type="EMBL" id="EGY21725.1"/>
    </source>
</evidence>
<organism evidence="1 2">
    <name type="scientific">Verticillium dahliae (strain VdLs.17 / ATCC MYA-4575 / FGSC 10137)</name>
    <name type="common">Verticillium wilt</name>
    <dbReference type="NCBI Taxonomy" id="498257"/>
    <lineage>
        <taxon>Eukaryota</taxon>
        <taxon>Fungi</taxon>
        <taxon>Dikarya</taxon>
        <taxon>Ascomycota</taxon>
        <taxon>Pezizomycotina</taxon>
        <taxon>Sordariomycetes</taxon>
        <taxon>Hypocreomycetidae</taxon>
        <taxon>Glomerellales</taxon>
        <taxon>Plectosphaerellaceae</taxon>
        <taxon>Verticillium</taxon>
    </lineage>
</organism>